<gene>
    <name evidence="1" type="ORF">AKO1_009244</name>
</gene>
<reference evidence="1 2" key="1">
    <citation type="submission" date="2024-03" db="EMBL/GenBank/DDBJ databases">
        <title>The Acrasis kona genome and developmental transcriptomes reveal deep origins of eukaryotic multicellular pathways.</title>
        <authorList>
            <person name="Sheikh S."/>
            <person name="Fu C.-J."/>
            <person name="Brown M.W."/>
            <person name="Baldauf S.L."/>
        </authorList>
    </citation>
    <scope>NUCLEOTIDE SEQUENCE [LARGE SCALE GENOMIC DNA]</scope>
    <source>
        <strain evidence="1 2">ATCC MYA-3509</strain>
    </source>
</reference>
<protein>
    <submittedName>
        <fullName evidence="1">Uncharacterized protein</fullName>
    </submittedName>
</protein>
<dbReference type="EMBL" id="JAOPGA020001603">
    <property type="protein sequence ID" value="KAL0489818.1"/>
    <property type="molecule type" value="Genomic_DNA"/>
</dbReference>
<accession>A0AAW2ZLG2</accession>
<evidence type="ECO:0000313" key="2">
    <source>
        <dbReference type="Proteomes" id="UP001431209"/>
    </source>
</evidence>
<evidence type="ECO:0000313" key="1">
    <source>
        <dbReference type="EMBL" id="KAL0489818.1"/>
    </source>
</evidence>
<name>A0AAW2ZLG2_9EUKA</name>
<comment type="caution">
    <text evidence="1">The sequence shown here is derived from an EMBL/GenBank/DDBJ whole genome shotgun (WGS) entry which is preliminary data.</text>
</comment>
<sequence>MSAPTHNNDFKIVLPGNPIRINTTVLKRSNSFRGQIQSSSVENSEGSMDMLSVTYRHLRRESSLSEVVDILDAVEIANHSRVNKSLPEEQHQDDEYDTYFSESEFMSPNTTNTPAVNLEHFRDYSPVTSGEPGLTPPSFTFSSKVENDLGNVVVSKPPLKRSRSESLKSAIQKIKKAIVGKRGKSVASEMAV</sequence>
<proteinExistence type="predicted"/>
<dbReference type="AlphaFoldDB" id="A0AAW2ZLG2"/>
<organism evidence="1 2">
    <name type="scientific">Acrasis kona</name>
    <dbReference type="NCBI Taxonomy" id="1008807"/>
    <lineage>
        <taxon>Eukaryota</taxon>
        <taxon>Discoba</taxon>
        <taxon>Heterolobosea</taxon>
        <taxon>Tetramitia</taxon>
        <taxon>Eutetramitia</taxon>
        <taxon>Acrasidae</taxon>
        <taxon>Acrasis</taxon>
    </lineage>
</organism>
<dbReference type="Proteomes" id="UP001431209">
    <property type="component" value="Unassembled WGS sequence"/>
</dbReference>
<keyword evidence="2" id="KW-1185">Reference proteome</keyword>